<keyword evidence="3" id="KW-0479">Metal-binding</keyword>
<dbReference type="AlphaFoldDB" id="A0A1M6QB98"/>
<gene>
    <name evidence="5" type="ORF">SAMN02745123_00934</name>
</gene>
<evidence type="ECO:0000256" key="2">
    <source>
        <dbReference type="ARBA" id="ARBA00022679"/>
    </source>
</evidence>
<dbReference type="GO" id="GO:0032259">
    <property type="term" value="P:methylation"/>
    <property type="evidence" value="ECO:0007669"/>
    <property type="project" value="UniProtKB-KW"/>
</dbReference>
<dbReference type="InterPro" id="IPR003726">
    <property type="entry name" value="HCY_dom"/>
</dbReference>
<evidence type="ECO:0000313" key="6">
    <source>
        <dbReference type="Proteomes" id="UP000183997"/>
    </source>
</evidence>
<dbReference type="SUPFAM" id="SSF82282">
    <property type="entry name" value="Homocysteine S-methyltransferase"/>
    <property type="match status" value="1"/>
</dbReference>
<dbReference type="PANTHER" id="PTHR11103">
    <property type="entry name" value="SLR1189 PROTEIN"/>
    <property type="match status" value="1"/>
</dbReference>
<protein>
    <submittedName>
        <fullName evidence="5">Homocysteine S-methyltransferase</fullName>
    </submittedName>
</protein>
<dbReference type="PANTHER" id="PTHR11103:SF18">
    <property type="entry name" value="SLR1189 PROTEIN"/>
    <property type="match status" value="1"/>
</dbReference>
<keyword evidence="6" id="KW-1185">Reference proteome</keyword>
<keyword evidence="1 3" id="KW-0489">Methyltransferase</keyword>
<evidence type="ECO:0000313" key="5">
    <source>
        <dbReference type="EMBL" id="SHK17367.1"/>
    </source>
</evidence>
<dbReference type="GO" id="GO:0046872">
    <property type="term" value="F:metal ion binding"/>
    <property type="evidence" value="ECO:0007669"/>
    <property type="project" value="UniProtKB-KW"/>
</dbReference>
<accession>A0A1M6QB98</accession>
<organism evidence="5 6">
    <name type="scientific">Desulforamulus aeronauticus DSM 10349</name>
    <dbReference type="NCBI Taxonomy" id="1121421"/>
    <lineage>
        <taxon>Bacteria</taxon>
        <taxon>Bacillati</taxon>
        <taxon>Bacillota</taxon>
        <taxon>Clostridia</taxon>
        <taxon>Eubacteriales</taxon>
        <taxon>Peptococcaceae</taxon>
        <taxon>Desulforamulus</taxon>
    </lineage>
</organism>
<dbReference type="OrthoDB" id="9803687at2"/>
<feature type="binding site" evidence="3">
    <location>
        <position position="294"/>
    </location>
    <ligand>
        <name>Zn(2+)</name>
        <dbReference type="ChEBI" id="CHEBI:29105"/>
    </ligand>
</feature>
<comment type="cofactor">
    <cofactor evidence="3">
        <name>Zn(2+)</name>
        <dbReference type="ChEBI" id="CHEBI:29105"/>
    </cofactor>
</comment>
<sequence>MDFATSFKTAPVIFTEGAVVERLRREFGVKLNDFLVHSGLLYDPEGRAVLRKIYKQYLDIGQSSQAPMILFTPTRRANPEQIKKAGLSNKAVNADNVRLLQGVRNECGEYAKEVFIGGLMGCQGDAYRAEEALTTDEAAEFHQQQAKALSGAGVDFLCGTTLPALSEALGLALAMAETGKPYVLSFVIRDNGTLLDGNSLHKAILTVDQSVSPKPLFYMVNCVHPSIVLKALENTENCTELVRQRLTGIQANTSAKSPEELDGSSELVSEDSRTLVNQLVTLHDHYHFKVLGGCCGTDHRHIEMLVRAVGVNRVS</sequence>
<dbReference type="PROSITE" id="PS50970">
    <property type="entry name" value="HCY"/>
    <property type="match status" value="1"/>
</dbReference>
<dbReference type="STRING" id="1121421.SAMN02745123_00934"/>
<evidence type="ECO:0000256" key="3">
    <source>
        <dbReference type="PROSITE-ProRule" id="PRU00333"/>
    </source>
</evidence>
<dbReference type="Proteomes" id="UP000183997">
    <property type="component" value="Unassembled WGS sequence"/>
</dbReference>
<dbReference type="GO" id="GO:0008168">
    <property type="term" value="F:methyltransferase activity"/>
    <property type="evidence" value="ECO:0007669"/>
    <property type="project" value="UniProtKB-UniRule"/>
</dbReference>
<reference evidence="6" key="1">
    <citation type="submission" date="2016-11" db="EMBL/GenBank/DDBJ databases">
        <authorList>
            <person name="Varghese N."/>
            <person name="Submissions S."/>
        </authorList>
    </citation>
    <scope>NUCLEOTIDE SEQUENCE [LARGE SCALE GENOMIC DNA]</scope>
    <source>
        <strain evidence="6">DSM 10349</strain>
    </source>
</reference>
<dbReference type="EMBL" id="FRAR01000008">
    <property type="protein sequence ID" value="SHK17367.1"/>
    <property type="molecule type" value="Genomic_DNA"/>
</dbReference>
<keyword evidence="3" id="KW-0862">Zinc</keyword>
<evidence type="ECO:0000256" key="1">
    <source>
        <dbReference type="ARBA" id="ARBA00022603"/>
    </source>
</evidence>
<dbReference type="Pfam" id="PF02574">
    <property type="entry name" value="S-methyl_trans"/>
    <property type="match status" value="1"/>
</dbReference>
<name>A0A1M6QB98_9FIRM</name>
<dbReference type="RefSeq" id="WP_072911302.1">
    <property type="nucleotide sequence ID" value="NZ_FRAR01000008.1"/>
</dbReference>
<proteinExistence type="predicted"/>
<feature type="domain" description="Hcy-binding" evidence="4">
    <location>
        <begin position="1"/>
        <end position="309"/>
    </location>
</feature>
<feature type="binding site" evidence="3">
    <location>
        <position position="222"/>
    </location>
    <ligand>
        <name>Zn(2+)</name>
        <dbReference type="ChEBI" id="CHEBI:29105"/>
    </ligand>
</feature>
<evidence type="ECO:0000259" key="4">
    <source>
        <dbReference type="PROSITE" id="PS50970"/>
    </source>
</evidence>
<dbReference type="Gene3D" id="3.20.20.330">
    <property type="entry name" value="Homocysteine-binding-like domain"/>
    <property type="match status" value="1"/>
</dbReference>
<feature type="binding site" evidence="3">
    <location>
        <position position="295"/>
    </location>
    <ligand>
        <name>Zn(2+)</name>
        <dbReference type="ChEBI" id="CHEBI:29105"/>
    </ligand>
</feature>
<dbReference type="InterPro" id="IPR036589">
    <property type="entry name" value="HCY_dom_sf"/>
</dbReference>
<keyword evidence="2 3" id="KW-0808">Transferase</keyword>